<dbReference type="AlphaFoldDB" id="A0A6J8BQT7"/>
<gene>
    <name evidence="2" type="ORF">MCOR_21415</name>
</gene>
<evidence type="ECO:0000313" key="2">
    <source>
        <dbReference type="EMBL" id="CAC5385916.1"/>
    </source>
</evidence>
<dbReference type="InterPro" id="IPR009057">
    <property type="entry name" value="Homeodomain-like_sf"/>
</dbReference>
<dbReference type="OrthoDB" id="10006939at2759"/>
<dbReference type="Proteomes" id="UP000507470">
    <property type="component" value="Unassembled WGS sequence"/>
</dbReference>
<sequence>MAVQVTRLSSSVRSIIVNLHKEKLSSVQIQRELERRHQTKTTRQSIRLFLIRYKKNGLIGQNSKRIISKKRVLDIHRQAINLWLTENSEFTSKGLCEKLKDIFQLQVTTSYMCKLRKQLGWTTIRIQLYQDNDSKHKSKSTKQWMSNKNMLDNVMKTPASSPDLNPIENLWSTLKQYPQSKVKLKTKETLISGIRQFWEALTVEQCIKYIDHIHKVIPVVILNDGASSGY</sequence>
<dbReference type="SUPFAM" id="SSF46689">
    <property type="entry name" value="Homeodomain-like"/>
    <property type="match status" value="1"/>
</dbReference>
<protein>
    <recommendedName>
        <fullName evidence="1">Tc1-like transposase DDE domain-containing protein</fullName>
    </recommendedName>
</protein>
<dbReference type="InterPro" id="IPR038717">
    <property type="entry name" value="Tc1-like_DDE_dom"/>
</dbReference>
<dbReference type="Pfam" id="PF13358">
    <property type="entry name" value="DDE_3"/>
    <property type="match status" value="1"/>
</dbReference>
<evidence type="ECO:0000259" key="1">
    <source>
        <dbReference type="Pfam" id="PF13358"/>
    </source>
</evidence>
<reference evidence="2 3" key="1">
    <citation type="submission" date="2020-06" db="EMBL/GenBank/DDBJ databases">
        <authorList>
            <person name="Li R."/>
            <person name="Bekaert M."/>
        </authorList>
    </citation>
    <scope>NUCLEOTIDE SEQUENCE [LARGE SCALE GENOMIC DNA]</scope>
    <source>
        <strain evidence="3">wild</strain>
    </source>
</reference>
<dbReference type="Gene3D" id="3.30.420.10">
    <property type="entry name" value="Ribonuclease H-like superfamily/Ribonuclease H"/>
    <property type="match status" value="1"/>
</dbReference>
<proteinExistence type="predicted"/>
<evidence type="ECO:0000313" key="3">
    <source>
        <dbReference type="Proteomes" id="UP000507470"/>
    </source>
</evidence>
<dbReference type="GO" id="GO:0003676">
    <property type="term" value="F:nucleic acid binding"/>
    <property type="evidence" value="ECO:0007669"/>
    <property type="project" value="InterPro"/>
</dbReference>
<organism evidence="2 3">
    <name type="scientific">Mytilus coruscus</name>
    <name type="common">Sea mussel</name>
    <dbReference type="NCBI Taxonomy" id="42192"/>
    <lineage>
        <taxon>Eukaryota</taxon>
        <taxon>Metazoa</taxon>
        <taxon>Spiralia</taxon>
        <taxon>Lophotrochozoa</taxon>
        <taxon>Mollusca</taxon>
        <taxon>Bivalvia</taxon>
        <taxon>Autobranchia</taxon>
        <taxon>Pteriomorphia</taxon>
        <taxon>Mytilida</taxon>
        <taxon>Mytiloidea</taxon>
        <taxon>Mytilidae</taxon>
        <taxon>Mytilinae</taxon>
        <taxon>Mytilus</taxon>
    </lineage>
</organism>
<dbReference type="EMBL" id="CACVKT020003813">
    <property type="protein sequence ID" value="CAC5385916.1"/>
    <property type="molecule type" value="Genomic_DNA"/>
</dbReference>
<accession>A0A6J8BQT7</accession>
<name>A0A6J8BQT7_MYTCO</name>
<keyword evidence="3" id="KW-1185">Reference proteome</keyword>
<feature type="domain" description="Tc1-like transposase DDE" evidence="1">
    <location>
        <begin position="109"/>
        <end position="191"/>
    </location>
</feature>
<dbReference type="InterPro" id="IPR036397">
    <property type="entry name" value="RNaseH_sf"/>
</dbReference>